<dbReference type="InterPro" id="IPR004358">
    <property type="entry name" value="Sig_transdc_His_kin-like_C"/>
</dbReference>
<keyword evidence="7 11" id="KW-0067">ATP-binding</keyword>
<accession>A0ABW2UYG8</accession>
<dbReference type="InterPro" id="IPR036097">
    <property type="entry name" value="HisK_dim/P_sf"/>
</dbReference>
<dbReference type="InterPro" id="IPR003661">
    <property type="entry name" value="HisK_dim/P_dom"/>
</dbReference>
<evidence type="ECO:0000259" key="10">
    <source>
        <dbReference type="PROSITE" id="PS50112"/>
    </source>
</evidence>
<dbReference type="InterPro" id="IPR003594">
    <property type="entry name" value="HATPase_dom"/>
</dbReference>
<dbReference type="EMBL" id="JBHTGR010000057">
    <property type="protein sequence ID" value="MFC7748290.1"/>
    <property type="molecule type" value="Genomic_DNA"/>
</dbReference>
<comment type="catalytic activity">
    <reaction evidence="1">
        <text>ATP + protein L-histidine = ADP + protein N-phospho-L-histidine.</text>
        <dbReference type="EC" id="2.7.13.3"/>
    </reaction>
</comment>
<dbReference type="InterPro" id="IPR005467">
    <property type="entry name" value="His_kinase_dom"/>
</dbReference>
<evidence type="ECO:0000256" key="1">
    <source>
        <dbReference type="ARBA" id="ARBA00000085"/>
    </source>
</evidence>
<dbReference type="CDD" id="cd00130">
    <property type="entry name" value="PAS"/>
    <property type="match status" value="1"/>
</dbReference>
<dbReference type="CDD" id="cd00082">
    <property type="entry name" value="HisKA"/>
    <property type="match status" value="1"/>
</dbReference>
<keyword evidence="3" id="KW-0597">Phosphoprotein</keyword>
<dbReference type="EC" id="2.7.13.3" evidence="2"/>
<evidence type="ECO:0000256" key="8">
    <source>
        <dbReference type="ARBA" id="ARBA00023012"/>
    </source>
</evidence>
<feature type="domain" description="PAS" evidence="10">
    <location>
        <begin position="50"/>
        <end position="105"/>
    </location>
</feature>
<name>A0ABW2UYG8_9BACI</name>
<dbReference type="Pfam" id="PF08448">
    <property type="entry name" value="PAS_4"/>
    <property type="match status" value="1"/>
</dbReference>
<evidence type="ECO:0000256" key="3">
    <source>
        <dbReference type="ARBA" id="ARBA00022553"/>
    </source>
</evidence>
<proteinExistence type="predicted"/>
<dbReference type="PANTHER" id="PTHR43065">
    <property type="entry name" value="SENSOR HISTIDINE KINASE"/>
    <property type="match status" value="1"/>
</dbReference>
<dbReference type="PANTHER" id="PTHR43065:SF10">
    <property type="entry name" value="PEROXIDE STRESS-ACTIVATED HISTIDINE KINASE MAK3"/>
    <property type="match status" value="1"/>
</dbReference>
<keyword evidence="8" id="KW-0902">Two-component regulatory system</keyword>
<evidence type="ECO:0000313" key="11">
    <source>
        <dbReference type="EMBL" id="MFC7748290.1"/>
    </source>
</evidence>
<dbReference type="Gene3D" id="1.10.287.130">
    <property type="match status" value="1"/>
</dbReference>
<keyword evidence="4" id="KW-0808">Transferase</keyword>
<protein>
    <recommendedName>
        <fullName evidence="2">histidine kinase</fullName>
        <ecNumber evidence="2">2.7.13.3</ecNumber>
    </recommendedName>
</protein>
<evidence type="ECO:0000256" key="2">
    <source>
        <dbReference type="ARBA" id="ARBA00012438"/>
    </source>
</evidence>
<dbReference type="PROSITE" id="PS50109">
    <property type="entry name" value="HIS_KIN"/>
    <property type="match status" value="1"/>
</dbReference>
<dbReference type="InterPro" id="IPR036890">
    <property type="entry name" value="HATPase_C_sf"/>
</dbReference>
<feature type="domain" description="Histidine kinase" evidence="9">
    <location>
        <begin position="170"/>
        <end position="373"/>
    </location>
</feature>
<comment type="caution">
    <text evidence="11">The sequence shown here is derived from an EMBL/GenBank/DDBJ whole genome shotgun (WGS) entry which is preliminary data.</text>
</comment>
<dbReference type="Gene3D" id="3.30.565.10">
    <property type="entry name" value="Histidine kinase-like ATPase, C-terminal domain"/>
    <property type="match status" value="1"/>
</dbReference>
<dbReference type="Pfam" id="PF02518">
    <property type="entry name" value="HATPase_c"/>
    <property type="match status" value="1"/>
</dbReference>
<evidence type="ECO:0000256" key="6">
    <source>
        <dbReference type="ARBA" id="ARBA00022777"/>
    </source>
</evidence>
<gene>
    <name evidence="11" type="ORF">ACFQU8_13950</name>
</gene>
<dbReference type="InterPro" id="IPR035965">
    <property type="entry name" value="PAS-like_dom_sf"/>
</dbReference>
<dbReference type="SUPFAM" id="SSF47384">
    <property type="entry name" value="Homodimeric domain of signal transducing histidine kinase"/>
    <property type="match status" value="1"/>
</dbReference>
<dbReference type="RefSeq" id="WP_382361576.1">
    <property type="nucleotide sequence ID" value="NZ_JBHTGR010000057.1"/>
</dbReference>
<dbReference type="SMART" id="SM00388">
    <property type="entry name" value="HisKA"/>
    <property type="match status" value="1"/>
</dbReference>
<dbReference type="Proteomes" id="UP001596620">
    <property type="component" value="Unassembled WGS sequence"/>
</dbReference>
<sequence length="375" mass="42402">MTNRYYWQSPGHHSRDYHHSALSPSPIFNNLASLPAPILQWIDQNMGGFITVLDQYGIIRYISKTVEPILGLAAEDLIGTTWHQWVSEENATYLEANVDKTLQEQKTFNLELQTCEGKRMSTANLLTSVKDDNQKLFYIVATKDRTDKKEAEDMMVHSEKMSVAGQLSAGIAHEIRNPLTSLKGFLQLLQAGVKNEEAFYPIMIDEIEKMETITSELLFISKPMTDQQELQNLSEMIDDVATLLKPQAGLKNIIILQEQNPGGMIECDRSQIKQVFINLFKNAIEAMDNPGYITVKDQSDQDNIIIDVIDEGSGIHEDVIHKLGDPFFTTKQNGTGLGLMITQQILKNHNGRLDIFRNNTIGSTFRVIFQKLNNN</sequence>
<dbReference type="SMART" id="SM00091">
    <property type="entry name" value="PAS"/>
    <property type="match status" value="1"/>
</dbReference>
<dbReference type="SMART" id="SM00387">
    <property type="entry name" value="HATPase_c"/>
    <property type="match status" value="1"/>
</dbReference>
<dbReference type="SUPFAM" id="SSF55874">
    <property type="entry name" value="ATPase domain of HSP90 chaperone/DNA topoisomerase II/histidine kinase"/>
    <property type="match status" value="1"/>
</dbReference>
<dbReference type="InterPro" id="IPR013656">
    <property type="entry name" value="PAS_4"/>
</dbReference>
<keyword evidence="12" id="KW-1185">Reference proteome</keyword>
<dbReference type="InterPro" id="IPR000014">
    <property type="entry name" value="PAS"/>
</dbReference>
<evidence type="ECO:0000256" key="7">
    <source>
        <dbReference type="ARBA" id="ARBA00022840"/>
    </source>
</evidence>
<dbReference type="Pfam" id="PF00512">
    <property type="entry name" value="HisKA"/>
    <property type="match status" value="1"/>
</dbReference>
<dbReference type="PRINTS" id="PR00344">
    <property type="entry name" value="BCTRLSENSOR"/>
</dbReference>
<reference evidence="12" key="1">
    <citation type="journal article" date="2019" name="Int. J. Syst. Evol. Microbiol.">
        <title>The Global Catalogue of Microorganisms (GCM) 10K type strain sequencing project: providing services to taxonomists for standard genome sequencing and annotation.</title>
        <authorList>
            <consortium name="The Broad Institute Genomics Platform"/>
            <consortium name="The Broad Institute Genome Sequencing Center for Infectious Disease"/>
            <person name="Wu L."/>
            <person name="Ma J."/>
        </authorList>
    </citation>
    <scope>NUCLEOTIDE SEQUENCE [LARGE SCALE GENOMIC DNA]</scope>
    <source>
        <strain evidence="12">JCM 30234</strain>
    </source>
</reference>
<keyword evidence="5" id="KW-0547">Nucleotide-binding</keyword>
<evidence type="ECO:0000313" key="12">
    <source>
        <dbReference type="Proteomes" id="UP001596620"/>
    </source>
</evidence>
<dbReference type="NCBIfam" id="TIGR00229">
    <property type="entry name" value="sensory_box"/>
    <property type="match status" value="1"/>
</dbReference>
<dbReference type="GO" id="GO:0005524">
    <property type="term" value="F:ATP binding"/>
    <property type="evidence" value="ECO:0007669"/>
    <property type="project" value="UniProtKB-KW"/>
</dbReference>
<dbReference type="SUPFAM" id="SSF55785">
    <property type="entry name" value="PYP-like sensor domain (PAS domain)"/>
    <property type="match status" value="1"/>
</dbReference>
<evidence type="ECO:0000259" key="9">
    <source>
        <dbReference type="PROSITE" id="PS50109"/>
    </source>
</evidence>
<dbReference type="PROSITE" id="PS50112">
    <property type="entry name" value="PAS"/>
    <property type="match status" value="1"/>
</dbReference>
<evidence type="ECO:0000256" key="4">
    <source>
        <dbReference type="ARBA" id="ARBA00022679"/>
    </source>
</evidence>
<dbReference type="Gene3D" id="3.30.450.20">
    <property type="entry name" value="PAS domain"/>
    <property type="match status" value="1"/>
</dbReference>
<organism evidence="11 12">
    <name type="scientific">Lentibacillus kimchii</name>
    <dbReference type="NCBI Taxonomy" id="1542911"/>
    <lineage>
        <taxon>Bacteria</taxon>
        <taxon>Bacillati</taxon>
        <taxon>Bacillota</taxon>
        <taxon>Bacilli</taxon>
        <taxon>Bacillales</taxon>
        <taxon>Bacillaceae</taxon>
        <taxon>Lentibacillus</taxon>
    </lineage>
</organism>
<keyword evidence="6" id="KW-0418">Kinase</keyword>
<evidence type="ECO:0000256" key="5">
    <source>
        <dbReference type="ARBA" id="ARBA00022741"/>
    </source>
</evidence>